<organism evidence="1 2">
    <name type="scientific">Cladophialophora immunda</name>
    <dbReference type="NCBI Taxonomy" id="569365"/>
    <lineage>
        <taxon>Eukaryota</taxon>
        <taxon>Fungi</taxon>
        <taxon>Dikarya</taxon>
        <taxon>Ascomycota</taxon>
        <taxon>Pezizomycotina</taxon>
        <taxon>Eurotiomycetes</taxon>
        <taxon>Chaetothyriomycetidae</taxon>
        <taxon>Chaetothyriales</taxon>
        <taxon>Herpotrichiellaceae</taxon>
        <taxon>Cladophialophora</taxon>
    </lineage>
</organism>
<dbReference type="EMBL" id="KN847042">
    <property type="protein sequence ID" value="KIW28950.1"/>
    <property type="molecule type" value="Genomic_DNA"/>
</dbReference>
<dbReference type="GeneID" id="27343995"/>
<dbReference type="Proteomes" id="UP000054466">
    <property type="component" value="Unassembled WGS sequence"/>
</dbReference>
<protein>
    <submittedName>
        <fullName evidence="1">Uncharacterized protein</fullName>
    </submittedName>
</protein>
<dbReference type="AlphaFoldDB" id="A0A0D2CFF8"/>
<name>A0A0D2CFF8_9EURO</name>
<gene>
    <name evidence="1" type="ORF">PV07_04801</name>
</gene>
<accession>A0A0D2CFF8</accession>
<evidence type="ECO:0000313" key="1">
    <source>
        <dbReference type="EMBL" id="KIW28950.1"/>
    </source>
</evidence>
<keyword evidence="2" id="KW-1185">Reference proteome</keyword>
<reference evidence="1 2" key="1">
    <citation type="submission" date="2015-01" db="EMBL/GenBank/DDBJ databases">
        <title>The Genome Sequence of Cladophialophora immunda CBS83496.</title>
        <authorList>
            <consortium name="The Broad Institute Genomics Platform"/>
            <person name="Cuomo C."/>
            <person name="de Hoog S."/>
            <person name="Gorbushina A."/>
            <person name="Stielow B."/>
            <person name="Teixiera M."/>
            <person name="Abouelleil A."/>
            <person name="Chapman S.B."/>
            <person name="Priest M."/>
            <person name="Young S.K."/>
            <person name="Wortman J."/>
            <person name="Nusbaum C."/>
            <person name="Birren B."/>
        </authorList>
    </citation>
    <scope>NUCLEOTIDE SEQUENCE [LARGE SCALE GENOMIC DNA]</scope>
    <source>
        <strain evidence="1 2">CBS 83496</strain>
    </source>
</reference>
<evidence type="ECO:0000313" key="2">
    <source>
        <dbReference type="Proteomes" id="UP000054466"/>
    </source>
</evidence>
<dbReference type="HOGENOM" id="CLU_2170796_0_0_1"/>
<dbReference type="RefSeq" id="XP_016249166.1">
    <property type="nucleotide sequence ID" value="XM_016391647.1"/>
</dbReference>
<dbReference type="VEuPathDB" id="FungiDB:PV07_04801"/>
<sequence length="110" mass="13143">MSAIERRSYRGRANPCTLQRFILLLYKDKAFIRSAGNPLIQHHGPTKRRHRNHHHHPLCRPRYRRIFNLRLPKQGFITCKKRKTNRVWRRRLRLSTACQTSTRAVGTCTT</sequence>
<proteinExistence type="predicted"/>